<dbReference type="EMBL" id="CAKMRJ010002223">
    <property type="protein sequence ID" value="CAH1425894.1"/>
    <property type="molecule type" value="Genomic_DNA"/>
</dbReference>
<organism evidence="2 3">
    <name type="scientific">Lactuca virosa</name>
    <dbReference type="NCBI Taxonomy" id="75947"/>
    <lineage>
        <taxon>Eukaryota</taxon>
        <taxon>Viridiplantae</taxon>
        <taxon>Streptophyta</taxon>
        <taxon>Embryophyta</taxon>
        <taxon>Tracheophyta</taxon>
        <taxon>Spermatophyta</taxon>
        <taxon>Magnoliopsida</taxon>
        <taxon>eudicotyledons</taxon>
        <taxon>Gunneridae</taxon>
        <taxon>Pentapetalae</taxon>
        <taxon>asterids</taxon>
        <taxon>campanulids</taxon>
        <taxon>Asterales</taxon>
        <taxon>Asteraceae</taxon>
        <taxon>Cichorioideae</taxon>
        <taxon>Cichorieae</taxon>
        <taxon>Lactucinae</taxon>
        <taxon>Lactuca</taxon>
    </lineage>
</organism>
<sequence>MASGDTGGTGGTPTSPIRPMMSLEQVIAPVLTPLTGEASQQGGSMVTTTPTNELQRSTVEGPASYAVVMAQSTPLQTPHVTVISSSATPPTVDKVGGTPVLSQPPPLYQMVGEQLTVFQTPPLN</sequence>
<gene>
    <name evidence="2" type="ORF">LVIROSA_LOCUS13009</name>
</gene>
<accession>A0AAU9MI67</accession>
<comment type="caution">
    <text evidence="2">The sequence shown here is derived from an EMBL/GenBank/DDBJ whole genome shotgun (WGS) entry which is preliminary data.</text>
</comment>
<reference evidence="2 3" key="1">
    <citation type="submission" date="2022-01" db="EMBL/GenBank/DDBJ databases">
        <authorList>
            <person name="Xiong W."/>
            <person name="Schranz E."/>
        </authorList>
    </citation>
    <scope>NUCLEOTIDE SEQUENCE [LARGE SCALE GENOMIC DNA]</scope>
</reference>
<dbReference type="AlphaFoldDB" id="A0AAU9MI67"/>
<dbReference type="Proteomes" id="UP001157418">
    <property type="component" value="Unassembled WGS sequence"/>
</dbReference>
<protein>
    <submittedName>
        <fullName evidence="2">Uncharacterized protein</fullName>
    </submittedName>
</protein>
<feature type="region of interest" description="Disordered" evidence="1">
    <location>
        <begin position="36"/>
        <end position="55"/>
    </location>
</feature>
<keyword evidence="3" id="KW-1185">Reference proteome</keyword>
<evidence type="ECO:0000313" key="2">
    <source>
        <dbReference type="EMBL" id="CAH1425894.1"/>
    </source>
</evidence>
<feature type="region of interest" description="Disordered" evidence="1">
    <location>
        <begin position="83"/>
        <end position="105"/>
    </location>
</feature>
<proteinExistence type="predicted"/>
<evidence type="ECO:0000256" key="1">
    <source>
        <dbReference type="SAM" id="MobiDB-lite"/>
    </source>
</evidence>
<evidence type="ECO:0000313" key="3">
    <source>
        <dbReference type="Proteomes" id="UP001157418"/>
    </source>
</evidence>
<feature type="compositionally biased region" description="Polar residues" evidence="1">
    <location>
        <begin position="37"/>
        <end position="55"/>
    </location>
</feature>
<name>A0AAU9MI67_9ASTR</name>